<accession>A0ACC0FZT0</accession>
<organism evidence="1 2">
    <name type="scientific">Camellia lanceoleosa</name>
    <dbReference type="NCBI Taxonomy" id="1840588"/>
    <lineage>
        <taxon>Eukaryota</taxon>
        <taxon>Viridiplantae</taxon>
        <taxon>Streptophyta</taxon>
        <taxon>Embryophyta</taxon>
        <taxon>Tracheophyta</taxon>
        <taxon>Spermatophyta</taxon>
        <taxon>Magnoliopsida</taxon>
        <taxon>eudicotyledons</taxon>
        <taxon>Gunneridae</taxon>
        <taxon>Pentapetalae</taxon>
        <taxon>asterids</taxon>
        <taxon>Ericales</taxon>
        <taxon>Theaceae</taxon>
        <taxon>Camellia</taxon>
    </lineage>
</organism>
<keyword evidence="2" id="KW-1185">Reference proteome</keyword>
<sequence>MFKSADRQTEAVLRRGRTEAVSKSKSGNSALIWGDRHCKELKGSEVENGNCSKDRKLDEENRKKGVLQKLHACFGGSKEDNYAANLDSVSDLEGMFWRIEGR</sequence>
<evidence type="ECO:0000313" key="1">
    <source>
        <dbReference type="EMBL" id="KAI7992886.1"/>
    </source>
</evidence>
<name>A0ACC0FZT0_9ERIC</name>
<comment type="caution">
    <text evidence="1">The sequence shown here is derived from an EMBL/GenBank/DDBJ whole genome shotgun (WGS) entry which is preliminary data.</text>
</comment>
<proteinExistence type="predicted"/>
<dbReference type="EMBL" id="CM045770">
    <property type="protein sequence ID" value="KAI7992886.1"/>
    <property type="molecule type" value="Genomic_DNA"/>
</dbReference>
<reference evidence="1 2" key="1">
    <citation type="journal article" date="2022" name="Plant J.">
        <title>Chromosome-level genome of Camellia lanceoleosa provides a valuable resource for understanding genome evolution and self-incompatibility.</title>
        <authorList>
            <person name="Gong W."/>
            <person name="Xiao S."/>
            <person name="Wang L."/>
            <person name="Liao Z."/>
            <person name="Chang Y."/>
            <person name="Mo W."/>
            <person name="Hu G."/>
            <person name="Li W."/>
            <person name="Zhao G."/>
            <person name="Zhu H."/>
            <person name="Hu X."/>
            <person name="Ji K."/>
            <person name="Xiang X."/>
            <person name="Song Q."/>
            <person name="Yuan D."/>
            <person name="Jin S."/>
            <person name="Zhang L."/>
        </authorList>
    </citation>
    <scope>NUCLEOTIDE SEQUENCE [LARGE SCALE GENOMIC DNA]</scope>
    <source>
        <strain evidence="1">SQ_2022a</strain>
    </source>
</reference>
<protein>
    <submittedName>
        <fullName evidence="1">Transcription factor MTB3</fullName>
    </submittedName>
</protein>
<evidence type="ECO:0000313" key="2">
    <source>
        <dbReference type="Proteomes" id="UP001060215"/>
    </source>
</evidence>
<gene>
    <name evidence="1" type="ORF">LOK49_LG12G01434</name>
</gene>
<dbReference type="Proteomes" id="UP001060215">
    <property type="component" value="Chromosome 13"/>
</dbReference>